<feature type="transmembrane region" description="Helical" evidence="2">
    <location>
        <begin position="67"/>
        <end position="92"/>
    </location>
</feature>
<feature type="region of interest" description="Disordered" evidence="1">
    <location>
        <begin position="37"/>
        <end position="58"/>
    </location>
</feature>
<reference evidence="4 5" key="1">
    <citation type="submission" date="2022-09" db="EMBL/GenBank/DDBJ databases">
        <authorList>
            <person name="Palmer J.M."/>
        </authorList>
    </citation>
    <scope>NUCLEOTIDE SEQUENCE [LARGE SCALE GENOMIC DNA]</scope>
    <source>
        <strain evidence="4 5">DSM 7382</strain>
    </source>
</reference>
<dbReference type="Proteomes" id="UP001385951">
    <property type="component" value="Unassembled WGS sequence"/>
</dbReference>
<evidence type="ECO:0000256" key="1">
    <source>
        <dbReference type="SAM" id="MobiDB-lite"/>
    </source>
</evidence>
<evidence type="ECO:0000256" key="2">
    <source>
        <dbReference type="SAM" id="Phobius"/>
    </source>
</evidence>
<sequence length="191" mass="21793">MGKNKRPSKQKAPTEPQEPLVDIPEMEQWRIIQESGILNKIKKDDDKPASTKEDDEEGKLSPLAEEIFSAINLIIPICFVLLMMDILIHYQYGRHPTYGVLLERMVPSVPILSVFIFYTSRYKFTRQMQAFLFVLSLGTGTRLIWLINTASWITNMKQVTLAYDLAVDLRSCSLPNSAPHSQLYGFIALSN</sequence>
<evidence type="ECO:0000313" key="4">
    <source>
        <dbReference type="EMBL" id="KAK7696645.1"/>
    </source>
</evidence>
<proteinExistence type="predicted"/>
<organism evidence="4 5">
    <name type="scientific">Cerrena zonata</name>
    <dbReference type="NCBI Taxonomy" id="2478898"/>
    <lineage>
        <taxon>Eukaryota</taxon>
        <taxon>Fungi</taxon>
        <taxon>Dikarya</taxon>
        <taxon>Basidiomycota</taxon>
        <taxon>Agaricomycotina</taxon>
        <taxon>Agaricomycetes</taxon>
        <taxon>Polyporales</taxon>
        <taxon>Cerrenaceae</taxon>
        <taxon>Cerrena</taxon>
    </lineage>
</organism>
<dbReference type="Pfam" id="PF24841">
    <property type="entry name" value="DUF7719"/>
    <property type="match status" value="1"/>
</dbReference>
<dbReference type="InterPro" id="IPR056136">
    <property type="entry name" value="DUF7719"/>
</dbReference>
<keyword evidence="2" id="KW-0812">Transmembrane</keyword>
<evidence type="ECO:0000259" key="3">
    <source>
        <dbReference type="Pfam" id="PF24841"/>
    </source>
</evidence>
<feature type="transmembrane region" description="Helical" evidence="2">
    <location>
        <begin position="130"/>
        <end position="153"/>
    </location>
</feature>
<gene>
    <name evidence="4" type="ORF">QCA50_001303</name>
</gene>
<feature type="compositionally biased region" description="Basic and acidic residues" evidence="1">
    <location>
        <begin position="41"/>
        <end position="52"/>
    </location>
</feature>
<keyword evidence="2" id="KW-1133">Transmembrane helix</keyword>
<comment type="caution">
    <text evidence="4">The sequence shown here is derived from an EMBL/GenBank/DDBJ whole genome shotgun (WGS) entry which is preliminary data.</text>
</comment>
<dbReference type="AlphaFoldDB" id="A0AAW0GTQ2"/>
<accession>A0AAW0GTQ2</accession>
<feature type="transmembrane region" description="Helical" evidence="2">
    <location>
        <begin position="98"/>
        <end position="118"/>
    </location>
</feature>
<dbReference type="EMBL" id="JASBNA010000001">
    <property type="protein sequence ID" value="KAK7696645.1"/>
    <property type="molecule type" value="Genomic_DNA"/>
</dbReference>
<protein>
    <recommendedName>
        <fullName evidence="3">DUF7719 domain-containing protein</fullName>
    </recommendedName>
</protein>
<dbReference type="PANTHER" id="PTHR37846:SF1">
    <property type="entry name" value="DEACETYLASE-LIKE PROTEIN"/>
    <property type="match status" value="1"/>
</dbReference>
<feature type="domain" description="DUF7719" evidence="3">
    <location>
        <begin position="128"/>
        <end position="158"/>
    </location>
</feature>
<dbReference type="PANTHER" id="PTHR37846">
    <property type="entry name" value="YALI0B21296P"/>
    <property type="match status" value="1"/>
</dbReference>
<evidence type="ECO:0000313" key="5">
    <source>
        <dbReference type="Proteomes" id="UP001385951"/>
    </source>
</evidence>
<keyword evidence="5" id="KW-1185">Reference proteome</keyword>
<feature type="region of interest" description="Disordered" evidence="1">
    <location>
        <begin position="1"/>
        <end position="25"/>
    </location>
</feature>
<keyword evidence="2" id="KW-0472">Membrane</keyword>
<name>A0AAW0GTQ2_9APHY</name>